<reference evidence="7" key="1">
    <citation type="submission" date="2015-05" db="EMBL/GenBank/DDBJ databases">
        <authorList>
            <person name="Rodrigo-Torres Lidia"/>
            <person name="Arahal R.David."/>
        </authorList>
    </citation>
    <scope>NUCLEOTIDE SEQUENCE [LARGE SCALE GENOMIC DNA]</scope>
    <source>
        <strain evidence="7">CECT 7321</strain>
    </source>
</reference>
<keyword evidence="3" id="KW-0238">DNA-binding</keyword>
<keyword evidence="7" id="KW-1185">Reference proteome</keyword>
<evidence type="ECO:0000256" key="4">
    <source>
        <dbReference type="ARBA" id="ARBA00023163"/>
    </source>
</evidence>
<dbReference type="PANTHER" id="PTHR30146">
    <property type="entry name" value="LACI-RELATED TRANSCRIPTIONAL REPRESSOR"/>
    <property type="match status" value="1"/>
</dbReference>
<proteinExistence type="predicted"/>
<dbReference type="GeneID" id="78399229"/>
<dbReference type="CDD" id="cd01392">
    <property type="entry name" value="HTH_LacI"/>
    <property type="match status" value="1"/>
</dbReference>
<dbReference type="SMART" id="SM00354">
    <property type="entry name" value="HTH_LACI"/>
    <property type="match status" value="1"/>
</dbReference>
<keyword evidence="2" id="KW-0805">Transcription regulation</keyword>
<dbReference type="AlphaFoldDB" id="A0A0H5D416"/>
<dbReference type="RefSeq" id="WP_082203788.1">
    <property type="nucleotide sequence ID" value="NZ_CVRL01000037.1"/>
</dbReference>
<accession>A0A0H5D416</accession>
<evidence type="ECO:0000259" key="5">
    <source>
        <dbReference type="PROSITE" id="PS50932"/>
    </source>
</evidence>
<evidence type="ECO:0000313" key="6">
    <source>
        <dbReference type="EMBL" id="CRL11952.1"/>
    </source>
</evidence>
<dbReference type="InterPro" id="IPR046335">
    <property type="entry name" value="LacI/GalR-like_sensor"/>
</dbReference>
<dbReference type="EMBL" id="CVRL01000037">
    <property type="protein sequence ID" value="CRL11952.1"/>
    <property type="molecule type" value="Genomic_DNA"/>
</dbReference>
<keyword evidence="4" id="KW-0804">Transcription</keyword>
<dbReference type="PROSITE" id="PS50932">
    <property type="entry name" value="HTH_LACI_2"/>
    <property type="match status" value="1"/>
</dbReference>
<dbReference type="GO" id="GO:0000976">
    <property type="term" value="F:transcription cis-regulatory region binding"/>
    <property type="evidence" value="ECO:0007669"/>
    <property type="project" value="TreeGrafter"/>
</dbReference>
<sequence>MAHKGRKAVTSFDVAERAGVSRSMVSRAFSNSPEISKESRDKVIAAAKELGYRVNYLARGLQTKQSDLVGIVVSALDTPYRSRQVKVTASECIKLGYRPILLTAETPGEVETLVAMLFNYNVAGMIITSAAPSSEIINEARSLSVPVVLINRDSSEAGADTVQTDLEQIGRLAFDMLSRSGGKRFAVIEPETPSYSVTGRAASFRDVCAAAGQPAQTFVAPSQSYDAGYDIGGAIGLSLADLDGIFCSTDLLALGVMDRLRHDWNARIPEDLEVVGFDDIEQAAWKSYDLTTIRQDADEQARLAVRVMSERITDPDREPSHVSQIVTPIFRNTTRRNQ</sequence>
<organism evidence="6 7">
    <name type="scientific">Phaeobacter italicus</name>
    <dbReference type="NCBI Taxonomy" id="481446"/>
    <lineage>
        <taxon>Bacteria</taxon>
        <taxon>Pseudomonadati</taxon>
        <taxon>Pseudomonadota</taxon>
        <taxon>Alphaproteobacteria</taxon>
        <taxon>Rhodobacterales</taxon>
        <taxon>Roseobacteraceae</taxon>
        <taxon>Phaeobacter</taxon>
    </lineage>
</organism>
<protein>
    <submittedName>
        <fullName evidence="6">Ribose operon repressor</fullName>
    </submittedName>
</protein>
<evidence type="ECO:0000256" key="1">
    <source>
        <dbReference type="ARBA" id="ARBA00022491"/>
    </source>
</evidence>
<dbReference type="STRING" id="481446.NIT7645_00143"/>
<dbReference type="CDD" id="cd06278">
    <property type="entry name" value="PBP1_LacI-like"/>
    <property type="match status" value="1"/>
</dbReference>
<evidence type="ECO:0000256" key="2">
    <source>
        <dbReference type="ARBA" id="ARBA00023015"/>
    </source>
</evidence>
<dbReference type="InterPro" id="IPR010982">
    <property type="entry name" value="Lambda_DNA-bd_dom_sf"/>
</dbReference>
<dbReference type="InterPro" id="IPR000843">
    <property type="entry name" value="HTH_LacI"/>
</dbReference>
<dbReference type="SUPFAM" id="SSF47413">
    <property type="entry name" value="lambda repressor-like DNA-binding domains"/>
    <property type="match status" value="1"/>
</dbReference>
<evidence type="ECO:0000256" key="3">
    <source>
        <dbReference type="ARBA" id="ARBA00023125"/>
    </source>
</evidence>
<name>A0A0H5D416_9RHOB</name>
<dbReference type="Pfam" id="PF13377">
    <property type="entry name" value="Peripla_BP_3"/>
    <property type="match status" value="1"/>
</dbReference>
<dbReference type="Gene3D" id="3.40.50.2300">
    <property type="match status" value="2"/>
</dbReference>
<dbReference type="Proteomes" id="UP000043764">
    <property type="component" value="Unassembled WGS sequence"/>
</dbReference>
<dbReference type="PANTHER" id="PTHR30146:SF95">
    <property type="entry name" value="RIBOSE OPERON REPRESSOR"/>
    <property type="match status" value="1"/>
</dbReference>
<dbReference type="SUPFAM" id="SSF53822">
    <property type="entry name" value="Periplasmic binding protein-like I"/>
    <property type="match status" value="1"/>
</dbReference>
<keyword evidence="1" id="KW-0678">Repressor</keyword>
<evidence type="ECO:0000313" key="7">
    <source>
        <dbReference type="Proteomes" id="UP000043764"/>
    </source>
</evidence>
<dbReference type="GO" id="GO:0003700">
    <property type="term" value="F:DNA-binding transcription factor activity"/>
    <property type="evidence" value="ECO:0007669"/>
    <property type="project" value="TreeGrafter"/>
</dbReference>
<dbReference type="InterPro" id="IPR028082">
    <property type="entry name" value="Peripla_BP_I"/>
</dbReference>
<dbReference type="Gene3D" id="1.10.260.40">
    <property type="entry name" value="lambda repressor-like DNA-binding domains"/>
    <property type="match status" value="1"/>
</dbReference>
<dbReference type="Pfam" id="PF00356">
    <property type="entry name" value="LacI"/>
    <property type="match status" value="1"/>
</dbReference>
<gene>
    <name evidence="6" type="primary">rbsR_2</name>
    <name evidence="6" type="ORF">NIT7321_02823</name>
</gene>
<feature type="domain" description="HTH lacI-type" evidence="5">
    <location>
        <begin position="9"/>
        <end position="63"/>
    </location>
</feature>